<dbReference type="PROSITE" id="PS00028">
    <property type="entry name" value="ZINC_FINGER_C2H2_1"/>
    <property type="match status" value="4"/>
</dbReference>
<dbReference type="InterPro" id="IPR036236">
    <property type="entry name" value="Znf_C2H2_sf"/>
</dbReference>
<comment type="similarity">
    <text evidence="3">Belongs to the krueppel C2H2-type zinc-finger protein family.</text>
</comment>
<dbReference type="GO" id="GO:0008270">
    <property type="term" value="F:zinc ion binding"/>
    <property type="evidence" value="ECO:0007669"/>
    <property type="project" value="UniProtKB-KW"/>
</dbReference>
<evidence type="ECO:0000313" key="15">
    <source>
        <dbReference type="Proteomes" id="UP000770717"/>
    </source>
</evidence>
<evidence type="ECO:0000259" key="13">
    <source>
        <dbReference type="PROSITE" id="PS50805"/>
    </source>
</evidence>
<dbReference type="FunFam" id="3.30.160.60:FF:000446">
    <property type="entry name" value="Zinc finger protein"/>
    <property type="match status" value="1"/>
</dbReference>
<keyword evidence="4" id="KW-0479">Metal-binding</keyword>
<dbReference type="PROSITE" id="PS50805">
    <property type="entry name" value="KRAB"/>
    <property type="match status" value="1"/>
</dbReference>
<dbReference type="SUPFAM" id="SSF109640">
    <property type="entry name" value="KRAB domain (Kruppel-associated box)"/>
    <property type="match status" value="1"/>
</dbReference>
<dbReference type="SMART" id="SM00355">
    <property type="entry name" value="ZnF_C2H2"/>
    <property type="match status" value="5"/>
</dbReference>
<keyword evidence="7" id="KW-0862">Zinc</keyword>
<feature type="region of interest" description="Disordered" evidence="11">
    <location>
        <begin position="1"/>
        <end position="40"/>
    </location>
</feature>
<evidence type="ECO:0000256" key="5">
    <source>
        <dbReference type="ARBA" id="ARBA00022737"/>
    </source>
</evidence>
<keyword evidence="15" id="KW-1185">Reference proteome</keyword>
<dbReference type="Pfam" id="PF00096">
    <property type="entry name" value="zf-C2H2"/>
    <property type="match status" value="2"/>
</dbReference>
<protein>
    <submittedName>
        <fullName evidence="14">Uncharacterized protein</fullName>
    </submittedName>
</protein>
<comment type="caution">
    <text evidence="14">The sequence shown here is derived from an EMBL/GenBank/DDBJ whole genome shotgun (WGS) entry which is preliminary data.</text>
</comment>
<evidence type="ECO:0000256" key="11">
    <source>
        <dbReference type="SAM" id="MobiDB-lite"/>
    </source>
</evidence>
<evidence type="ECO:0000256" key="9">
    <source>
        <dbReference type="ARBA" id="ARBA00023242"/>
    </source>
</evidence>
<evidence type="ECO:0000256" key="10">
    <source>
        <dbReference type="PROSITE-ProRule" id="PRU00042"/>
    </source>
</evidence>
<keyword evidence="8" id="KW-0238">DNA-binding</keyword>
<keyword evidence="9" id="KW-0539">Nucleus</keyword>
<dbReference type="SUPFAM" id="SSF57667">
    <property type="entry name" value="beta-beta-alpha zinc fingers"/>
    <property type="match status" value="3"/>
</dbReference>
<feature type="domain" description="C2H2-type" evidence="12">
    <location>
        <begin position="454"/>
        <end position="481"/>
    </location>
</feature>
<sequence length="595" mass="66654">MEKPGENQSSESQSSDDLAAGTRTPTNQPSLMPAAGQQPSLLPLGSLQPLLILSAGQNVTTLSGAGFNVVPLGNNVSILQGNSLRLPVVRTEGHRSLTGRRASAKPTTSQARSLQPRIVRLGGPQTSAVQIGASVQTVGLQTQSSLGFQPSTVHIRPSGQPIVLLPQTFQPTASQTLSNLASVVQSYGRLPVSYGLSRPTTLAKQVSRPNSDSECKLVTYADVTCSPKLKHNCTSTVSVSKSIGTQVNIPMRHRSQGVQCGNSNFRTLQTLQESSTQEERTAQSSQDNDPSLQRSVTFAQEMEPVGYELPAHDLWQADNLFLQDLLRIQRHRYVSWEPGQIQFDEVAIYFSKDEWEYLNEDDKDLYVEVMVKNYRTLHSLDSKSVKIVKSDEENYNLHKFSENLRKSIDDFLDFCMQQTETVMSEDATDRSASGQLCQGNPLLGPKPAIDEKPFRCFRCDRRFTRFCGLLLHQKSHPFENGFSCLLCSMTFKSAKVLLKHELIHTGEKPFICARCGKRYSTQQMLDNHLGVRLKKKNPYTCPTCGKRFAKRYILRRHELVHDQHKPYVCSYCGAGFTEEDNWNEHQRIHMEDKMQ</sequence>
<dbReference type="AlphaFoldDB" id="A0A8J6F2E1"/>
<dbReference type="GO" id="GO:0000981">
    <property type="term" value="F:DNA-binding transcription factor activity, RNA polymerase II-specific"/>
    <property type="evidence" value="ECO:0007669"/>
    <property type="project" value="TreeGrafter"/>
</dbReference>
<feature type="region of interest" description="Disordered" evidence="11">
    <location>
        <begin position="272"/>
        <end position="293"/>
    </location>
</feature>
<dbReference type="GO" id="GO:0000977">
    <property type="term" value="F:RNA polymerase II transcription regulatory region sequence-specific DNA binding"/>
    <property type="evidence" value="ECO:0007669"/>
    <property type="project" value="TreeGrafter"/>
</dbReference>
<dbReference type="EMBL" id="WNTK01000008">
    <property type="protein sequence ID" value="KAG9479296.1"/>
    <property type="molecule type" value="Genomic_DNA"/>
</dbReference>
<reference evidence="14" key="1">
    <citation type="thesis" date="2020" institute="ProQuest LLC" country="789 East Eisenhower Parkway, Ann Arbor, MI, USA">
        <title>Comparative Genomics and Chromosome Evolution.</title>
        <authorList>
            <person name="Mudd A.B."/>
        </authorList>
    </citation>
    <scope>NUCLEOTIDE SEQUENCE</scope>
    <source>
        <strain evidence="14">HN-11 Male</strain>
        <tissue evidence="14">Kidney and liver</tissue>
    </source>
</reference>
<accession>A0A8J6F2E1</accession>
<comment type="subcellular location">
    <subcellularLocation>
        <location evidence="2">Nucleus</location>
    </subcellularLocation>
</comment>
<name>A0A8J6F2E1_ELECQ</name>
<feature type="domain" description="C2H2-type" evidence="12">
    <location>
        <begin position="510"/>
        <end position="537"/>
    </location>
</feature>
<evidence type="ECO:0000256" key="8">
    <source>
        <dbReference type="ARBA" id="ARBA00023125"/>
    </source>
</evidence>
<evidence type="ECO:0000313" key="14">
    <source>
        <dbReference type="EMBL" id="KAG9479296.1"/>
    </source>
</evidence>
<organism evidence="14 15">
    <name type="scientific">Eleutherodactylus coqui</name>
    <name type="common">Puerto Rican coqui</name>
    <dbReference type="NCBI Taxonomy" id="57060"/>
    <lineage>
        <taxon>Eukaryota</taxon>
        <taxon>Metazoa</taxon>
        <taxon>Chordata</taxon>
        <taxon>Craniata</taxon>
        <taxon>Vertebrata</taxon>
        <taxon>Euteleostomi</taxon>
        <taxon>Amphibia</taxon>
        <taxon>Batrachia</taxon>
        <taxon>Anura</taxon>
        <taxon>Neobatrachia</taxon>
        <taxon>Hyloidea</taxon>
        <taxon>Eleutherodactylidae</taxon>
        <taxon>Eleutherodactylinae</taxon>
        <taxon>Eleutherodactylus</taxon>
        <taxon>Eleutherodactylus</taxon>
    </lineage>
</organism>
<dbReference type="Pfam" id="PF01352">
    <property type="entry name" value="KRAB"/>
    <property type="match status" value="1"/>
</dbReference>
<gene>
    <name evidence="14" type="ORF">GDO78_012785</name>
</gene>
<keyword evidence="6 10" id="KW-0863">Zinc-finger</keyword>
<dbReference type="PANTHER" id="PTHR14196:SF12">
    <property type="entry name" value="ZINC FINGER PROTEIN 208-LIKE"/>
    <property type="match status" value="1"/>
</dbReference>
<dbReference type="InterPro" id="IPR036051">
    <property type="entry name" value="KRAB_dom_sf"/>
</dbReference>
<feature type="domain" description="C2H2-type" evidence="12">
    <location>
        <begin position="482"/>
        <end position="509"/>
    </location>
</feature>
<dbReference type="SMART" id="SM00349">
    <property type="entry name" value="KRAB"/>
    <property type="match status" value="1"/>
</dbReference>
<dbReference type="CDD" id="cd07765">
    <property type="entry name" value="KRAB_A-box"/>
    <property type="match status" value="1"/>
</dbReference>
<evidence type="ECO:0000256" key="4">
    <source>
        <dbReference type="ARBA" id="ARBA00022723"/>
    </source>
</evidence>
<dbReference type="GO" id="GO:0005634">
    <property type="term" value="C:nucleus"/>
    <property type="evidence" value="ECO:0007669"/>
    <property type="project" value="UniProtKB-SubCell"/>
</dbReference>
<evidence type="ECO:0000256" key="7">
    <source>
        <dbReference type="ARBA" id="ARBA00022833"/>
    </source>
</evidence>
<dbReference type="FunFam" id="3.30.160.60:FF:000100">
    <property type="entry name" value="Zinc finger 45-like"/>
    <property type="match status" value="1"/>
</dbReference>
<dbReference type="Proteomes" id="UP000770717">
    <property type="component" value="Unassembled WGS sequence"/>
</dbReference>
<dbReference type="Gene3D" id="3.30.160.60">
    <property type="entry name" value="Classic Zinc Finger"/>
    <property type="match status" value="4"/>
</dbReference>
<dbReference type="InterPro" id="IPR050717">
    <property type="entry name" value="C2H2-ZF_Transcription_Reg"/>
</dbReference>
<feature type="compositionally biased region" description="Low complexity" evidence="11">
    <location>
        <begin position="1"/>
        <end position="17"/>
    </location>
</feature>
<proteinExistence type="inferred from homology"/>
<evidence type="ECO:0000256" key="3">
    <source>
        <dbReference type="ARBA" id="ARBA00006991"/>
    </source>
</evidence>
<evidence type="ECO:0000256" key="2">
    <source>
        <dbReference type="ARBA" id="ARBA00004123"/>
    </source>
</evidence>
<feature type="domain" description="KRAB" evidence="13">
    <location>
        <begin position="341"/>
        <end position="416"/>
    </location>
</feature>
<dbReference type="FunFam" id="3.30.160.60:FF:000110">
    <property type="entry name" value="Zinc finger protein-like"/>
    <property type="match status" value="1"/>
</dbReference>
<comment type="function">
    <text evidence="1">May be involved in transcriptional regulation.</text>
</comment>
<dbReference type="InterPro" id="IPR013087">
    <property type="entry name" value="Znf_C2H2_type"/>
</dbReference>
<dbReference type="PROSITE" id="PS50157">
    <property type="entry name" value="ZINC_FINGER_C2H2_2"/>
    <property type="match status" value="5"/>
</dbReference>
<feature type="domain" description="C2H2-type" evidence="12">
    <location>
        <begin position="567"/>
        <end position="594"/>
    </location>
</feature>
<evidence type="ECO:0000259" key="12">
    <source>
        <dbReference type="PROSITE" id="PS50157"/>
    </source>
</evidence>
<evidence type="ECO:0000256" key="6">
    <source>
        <dbReference type="ARBA" id="ARBA00022771"/>
    </source>
</evidence>
<dbReference type="Gene3D" id="6.10.140.140">
    <property type="match status" value="1"/>
</dbReference>
<feature type="compositionally biased region" description="Polar residues" evidence="11">
    <location>
        <begin position="282"/>
        <end position="293"/>
    </location>
</feature>
<dbReference type="OrthoDB" id="6077919at2759"/>
<dbReference type="InterPro" id="IPR001909">
    <property type="entry name" value="KRAB"/>
</dbReference>
<feature type="domain" description="C2H2-type" evidence="12">
    <location>
        <begin position="539"/>
        <end position="566"/>
    </location>
</feature>
<evidence type="ECO:0000256" key="1">
    <source>
        <dbReference type="ARBA" id="ARBA00003767"/>
    </source>
</evidence>
<keyword evidence="5" id="KW-0677">Repeat</keyword>
<dbReference type="PANTHER" id="PTHR14196">
    <property type="entry name" value="ODD-SKIPPED - RELATED"/>
    <property type="match status" value="1"/>
</dbReference>